<name>A0A7C8LD10_9FIRM</name>
<evidence type="ECO:0000313" key="1">
    <source>
        <dbReference type="EMBL" id="KAE9633708.1"/>
    </source>
</evidence>
<dbReference type="EMBL" id="WSLF01000007">
    <property type="protein sequence ID" value="KAE9633708.1"/>
    <property type="molecule type" value="Genomic_DNA"/>
</dbReference>
<keyword evidence="2" id="KW-1185">Reference proteome</keyword>
<gene>
    <name evidence="1" type="ORF">GND95_08615</name>
</gene>
<dbReference type="RefSeq" id="WP_158740468.1">
    <property type="nucleotide sequence ID" value="NZ_WSLF01000007.1"/>
</dbReference>
<sequence length="134" mass="15564">MIPQTTIPEQGFEIIQEPTYTYRLENTNNRIIGYTDNLEAMKQAIYKILFTERYEYLIYSWNYGIELGDLFGKPKPFVYPELKRRITEALMQDDRITGVDNFSFSSRKGDVTVSFTVHTAFGDVEAKRTVNIGV</sequence>
<dbReference type="SUPFAM" id="SSF160719">
    <property type="entry name" value="gpW/gp25-like"/>
    <property type="match status" value="1"/>
</dbReference>
<reference evidence="1 2" key="1">
    <citation type="submission" date="2019-12" db="EMBL/GenBank/DDBJ databases">
        <title>Defluviitalea raffinosedens, isolated from a biogas fermenter, genome sequencing and characterization.</title>
        <authorList>
            <person name="Rettenmaier R."/>
            <person name="Schneider M."/>
            <person name="Neuhaus K."/>
            <person name="Liebl W."/>
            <person name="Zverlov V."/>
        </authorList>
    </citation>
    <scope>NUCLEOTIDE SEQUENCE [LARGE SCALE GENOMIC DNA]</scope>
    <source>
        <strain evidence="1 2">249c-K6</strain>
    </source>
</reference>
<dbReference type="Pfam" id="PF10934">
    <property type="entry name" value="Sheath_initiator"/>
    <property type="match status" value="1"/>
</dbReference>
<dbReference type="InterPro" id="IPR020288">
    <property type="entry name" value="Sheath_initiator"/>
</dbReference>
<accession>A0A7C8LD10</accession>
<comment type="caution">
    <text evidence="1">The sequence shown here is derived from an EMBL/GenBank/DDBJ whole genome shotgun (WGS) entry which is preliminary data.</text>
</comment>
<proteinExistence type="predicted"/>
<dbReference type="OrthoDB" id="89089at2"/>
<dbReference type="AlphaFoldDB" id="A0A7C8LD10"/>
<evidence type="ECO:0000313" key="2">
    <source>
        <dbReference type="Proteomes" id="UP000483018"/>
    </source>
</evidence>
<organism evidence="1 2">
    <name type="scientific">Defluviitalea raffinosedens</name>
    <dbReference type="NCBI Taxonomy" id="1450156"/>
    <lineage>
        <taxon>Bacteria</taxon>
        <taxon>Bacillati</taxon>
        <taxon>Bacillota</taxon>
        <taxon>Clostridia</taxon>
        <taxon>Lachnospirales</taxon>
        <taxon>Defluviitaleaceae</taxon>
        <taxon>Defluviitalea</taxon>
    </lineage>
</organism>
<protein>
    <submittedName>
        <fullName evidence="1">DUF2634 domain-containing protein</fullName>
    </submittedName>
</protein>
<dbReference type="Proteomes" id="UP000483018">
    <property type="component" value="Unassembled WGS sequence"/>
</dbReference>
<dbReference type="Gene3D" id="3.10.450.40">
    <property type="match status" value="1"/>
</dbReference>